<dbReference type="AlphaFoldDB" id="A0A5N0TE18"/>
<keyword evidence="8" id="KW-1185">Reference proteome</keyword>
<evidence type="ECO:0000256" key="3">
    <source>
        <dbReference type="ARBA" id="ARBA00022989"/>
    </source>
</evidence>
<dbReference type="InterPro" id="IPR007452">
    <property type="entry name" value="TamB_C"/>
</dbReference>
<dbReference type="GO" id="GO:0005886">
    <property type="term" value="C:plasma membrane"/>
    <property type="evidence" value="ECO:0007669"/>
    <property type="project" value="InterPro"/>
</dbReference>
<dbReference type="Proteomes" id="UP000325372">
    <property type="component" value="Unassembled WGS sequence"/>
</dbReference>
<protein>
    <recommendedName>
        <fullName evidence="6">Translocation and assembly module TamB C-terminal domain-containing protein</fullName>
    </recommendedName>
</protein>
<comment type="subcellular location">
    <subcellularLocation>
        <location evidence="1">Membrane</location>
        <topology evidence="1">Single-pass membrane protein</topology>
    </subcellularLocation>
</comment>
<feature type="domain" description="Translocation and assembly module TamB C-terminal" evidence="6">
    <location>
        <begin position="921"/>
        <end position="1154"/>
    </location>
</feature>
<evidence type="ECO:0000313" key="7">
    <source>
        <dbReference type="EMBL" id="KAA9132086.1"/>
    </source>
</evidence>
<evidence type="ECO:0000313" key="8">
    <source>
        <dbReference type="Proteomes" id="UP000325372"/>
    </source>
</evidence>
<evidence type="ECO:0000256" key="2">
    <source>
        <dbReference type="ARBA" id="ARBA00022692"/>
    </source>
</evidence>
<evidence type="ECO:0000259" key="6">
    <source>
        <dbReference type="Pfam" id="PF04357"/>
    </source>
</evidence>
<evidence type="ECO:0000256" key="4">
    <source>
        <dbReference type="ARBA" id="ARBA00023136"/>
    </source>
</evidence>
<evidence type="ECO:0000256" key="1">
    <source>
        <dbReference type="ARBA" id="ARBA00004167"/>
    </source>
</evidence>
<feature type="region of interest" description="Disordered" evidence="5">
    <location>
        <begin position="426"/>
        <end position="446"/>
    </location>
</feature>
<evidence type="ECO:0000256" key="5">
    <source>
        <dbReference type="SAM" id="MobiDB-lite"/>
    </source>
</evidence>
<keyword evidence="3" id="KW-1133">Transmembrane helix</keyword>
<sequence>MKRLLWMVPVSILVLLAGLYLGALWWLQNSEGATRWMFDRAALATDGQLSAEKVSGSLDNGLVVHGLQWQADNVVVRVEQLSLRVDAWLARRLLDIDKLDAQNIRIETTSGEGAGSGSSIEEVLARMVLPWDIEIRLGEGRLQDIEWRHDGEPRLSATALTLGGAWSDHLAIEQARLSSNVFNGSVNGALALTGAHDGRVSVSGDVFGPDGEPVLSGLELALDGDRLELHVDGRSATPEAAVNGVINTPFEQWRVGVDVSLPQNLLPADLPLAVSGVNGRIEGRHDDWTAEAEGWLSSEWAEGALLVTGHGDLSGMSVETARFGSEDMDLAASGHVEWPDAFRMDAGLVVERWLPGSLLSSWPADLPVSGTATVRYADGNLVIEDGVSRFSGDTEVRFDGIYQAADQHAQLELEWESLTWPLEARSSEPAGELRTQSQGRASLTGQAESWRAVVDTGLSTPGYPAGRLQFNAAGNRDGARLERFSGELLGGTVAGQADLEWQQGLAVVSGWTAERLDVGALVPGLPMTVSASGALDWSAAERSLQLQVGELQGVVEGQPFEGRIDARFGPGGWEFPDLYLAAERLRYEDIVVHALDARTDSSRPDGIVIEAGPVEFGEQVLDHAVLRVDHARYPLAISAEANREDLRASAQASLRPGTATGDSGWSGALDDFRLRQGDGEKVALREATRFEYTGGQLHTRALCLDLRPAGGVCVDRLDAGAGQLGVDASLQQLPLSLVDRFWASDLRLSHTVSGQVAWQRGAGLPSGSAQLTISPGEVSEVGVTEVLRTGEGVFGFALESGALRSGVFSLPLPGLGEISAAFEVDGLALDGTGRVDGQIDARIDDITLLEALVPGLESADGRLTMEIGISGVVADPQMQGFARLENARFDMPVIGLAVRDLAVDGQVTRSDQLVLQGGFTAGEGQGRLSAQVDFKQLSELASEISISGEGLQLVDLSDLSIKASPDMTVAWRDQSWHVDGRVVIPQALVSPSSAFRARTGESLDVRVVAGERPGEQAITESRPLSLQGSLDVRLGENVRFDSDLASGRLAGGVTLGWTGKAMPMATGTIDVMGNVRAYGPVLRLDDAHVRFPTVALNNPVLDIRAEREVYGNTQVRSAGVFINGTARRPEVEAYTRPFTSEERAWTLLITGSDIDFSQGIGAFDIGTYIAPRLYLSYGISLFDDENVVGIRYDLKKGFGIKATTGQNESGVDASYTFDH</sequence>
<reference evidence="7 8" key="1">
    <citation type="submission" date="2019-09" db="EMBL/GenBank/DDBJ databases">
        <title>Wenzhouxiangella sp. Genome sequencing and assembly.</title>
        <authorList>
            <person name="Zhang R."/>
        </authorList>
    </citation>
    <scope>NUCLEOTIDE SEQUENCE [LARGE SCALE GENOMIC DNA]</scope>
    <source>
        <strain evidence="7 8">W260</strain>
    </source>
</reference>
<dbReference type="GO" id="GO:0097347">
    <property type="term" value="C:TAM protein secretion complex"/>
    <property type="evidence" value="ECO:0007669"/>
    <property type="project" value="TreeGrafter"/>
</dbReference>
<dbReference type="Pfam" id="PF04357">
    <property type="entry name" value="TamB"/>
    <property type="match status" value="2"/>
</dbReference>
<dbReference type="PANTHER" id="PTHR36985">
    <property type="entry name" value="TRANSLOCATION AND ASSEMBLY MODULE SUBUNIT TAMB"/>
    <property type="match status" value="1"/>
</dbReference>
<feature type="compositionally biased region" description="Polar residues" evidence="5">
    <location>
        <begin position="434"/>
        <end position="446"/>
    </location>
</feature>
<name>A0A5N0TE18_9GAMM</name>
<dbReference type="RefSeq" id="WP_150863877.1">
    <property type="nucleotide sequence ID" value="NZ_VYXP01000004.1"/>
</dbReference>
<comment type="caution">
    <text evidence="7">The sequence shown here is derived from an EMBL/GenBank/DDBJ whole genome shotgun (WGS) entry which is preliminary data.</text>
</comment>
<organism evidence="7 8">
    <name type="scientific">Marinihelvus fidelis</name>
    <dbReference type="NCBI Taxonomy" id="2613842"/>
    <lineage>
        <taxon>Bacteria</taxon>
        <taxon>Pseudomonadati</taxon>
        <taxon>Pseudomonadota</taxon>
        <taxon>Gammaproteobacteria</taxon>
        <taxon>Chromatiales</taxon>
        <taxon>Wenzhouxiangellaceae</taxon>
        <taxon>Marinihelvus</taxon>
    </lineage>
</organism>
<dbReference type="EMBL" id="VYXP01000004">
    <property type="protein sequence ID" value="KAA9132086.1"/>
    <property type="molecule type" value="Genomic_DNA"/>
</dbReference>
<accession>A0A5N0TE18</accession>
<keyword evidence="4" id="KW-0472">Membrane</keyword>
<feature type="domain" description="Translocation and assembly module TamB C-terminal" evidence="6">
    <location>
        <begin position="1162"/>
        <end position="1218"/>
    </location>
</feature>
<gene>
    <name evidence="7" type="ORF">F3N42_07925</name>
</gene>
<proteinExistence type="predicted"/>
<keyword evidence="2" id="KW-0812">Transmembrane</keyword>
<dbReference type="PANTHER" id="PTHR36985:SF1">
    <property type="entry name" value="TRANSLOCATION AND ASSEMBLY MODULE SUBUNIT TAMB"/>
    <property type="match status" value="1"/>
</dbReference>
<dbReference type="GO" id="GO:0009306">
    <property type="term" value="P:protein secretion"/>
    <property type="evidence" value="ECO:0007669"/>
    <property type="project" value="InterPro"/>
</dbReference>